<gene>
    <name evidence="5" type="ORF">G7024_23435</name>
</gene>
<dbReference type="Pfam" id="PF02525">
    <property type="entry name" value="Flavodoxin_2"/>
    <property type="match status" value="1"/>
</dbReference>
<dbReference type="InterPro" id="IPR003680">
    <property type="entry name" value="Flavodoxin_fold"/>
</dbReference>
<comment type="caution">
    <text evidence="5">The sequence shown here is derived from an EMBL/GenBank/DDBJ whole genome shotgun (WGS) entry which is preliminary data.</text>
</comment>
<evidence type="ECO:0000256" key="1">
    <source>
        <dbReference type="ARBA" id="ARBA00006252"/>
    </source>
</evidence>
<proteinExistence type="inferred from homology"/>
<dbReference type="InterPro" id="IPR029039">
    <property type="entry name" value="Flavoprotein-like_sf"/>
</dbReference>
<evidence type="ECO:0000256" key="3">
    <source>
        <dbReference type="SAM" id="MobiDB-lite"/>
    </source>
</evidence>
<reference evidence="5" key="1">
    <citation type="submission" date="2020-02" db="EMBL/GenBank/DDBJ databases">
        <title>Synteny-based analysis reveals conserved mechanism for high triclosan tolerance in Pseudomonas, as well as instances of horizontal transfer.</title>
        <authorList>
            <person name="Mcfarland A.G."/>
            <person name="Bertucci H.K."/>
            <person name="Litmann E."/>
            <person name="Shen J."/>
            <person name="Huttenhower C."/>
            <person name="Hartmann E.M."/>
        </authorList>
    </citation>
    <scope>NUCLEOTIDE SEQUENCE</scope>
    <source>
        <strain evidence="5">109A1</strain>
    </source>
</reference>
<dbReference type="PANTHER" id="PTHR10204:SF34">
    <property type="entry name" value="NAD(P)H DEHYDROGENASE [QUINONE] 1 ISOFORM 1"/>
    <property type="match status" value="1"/>
</dbReference>
<dbReference type="GO" id="GO:0003955">
    <property type="term" value="F:NAD(P)H dehydrogenase (quinone) activity"/>
    <property type="evidence" value="ECO:0007669"/>
    <property type="project" value="TreeGrafter"/>
</dbReference>
<protein>
    <submittedName>
        <fullName evidence="5">NAD(P)H-dependent oxidoreductase</fullName>
    </submittedName>
</protein>
<name>A0AA40RXK6_STUST</name>
<comment type="similarity">
    <text evidence="1">Belongs to the NAD(P)H dehydrogenase (quinone) family.</text>
</comment>
<dbReference type="InterPro" id="IPR051545">
    <property type="entry name" value="NAD(P)H_dehydrogenase_qn"/>
</dbReference>
<organism evidence="5 6">
    <name type="scientific">Stutzerimonas stutzeri</name>
    <name type="common">Pseudomonas stutzeri</name>
    <dbReference type="NCBI Taxonomy" id="316"/>
    <lineage>
        <taxon>Bacteria</taxon>
        <taxon>Pseudomonadati</taxon>
        <taxon>Pseudomonadota</taxon>
        <taxon>Gammaproteobacteria</taxon>
        <taxon>Pseudomonadales</taxon>
        <taxon>Pseudomonadaceae</taxon>
        <taxon>Stutzerimonas</taxon>
    </lineage>
</organism>
<feature type="compositionally biased region" description="Basic and acidic residues" evidence="3">
    <location>
        <begin position="59"/>
        <end position="70"/>
    </location>
</feature>
<dbReference type="Proteomes" id="UP001138621">
    <property type="component" value="Unassembled WGS sequence"/>
</dbReference>
<sequence>MNVLIVYAHPEPRSLNGTLKDFTVQRLRTAGHAVQLSDLYAMGWKAPIDARDSLDYDPESRFDPSQDSRRAFASGRQSPDIAAEQDKLRWADALILQFPLWWFSMPAILKGWVDRVYAYGFAYGVGEHSDARWGDRYGEGTMVGKRAMLIVTTGGWASHYSPRGINGPIDDLLFPIQHGILHYPGFDVLPPFVVYRTSRIDEARFADIREQLGERLDNLWRTEPIAYRKQNGGDYEIPALTLRPEVAPGAEGLCIHVIGSDG</sequence>
<feature type="domain" description="Flavodoxin-like fold" evidence="4">
    <location>
        <begin position="1"/>
        <end position="215"/>
    </location>
</feature>
<dbReference type="PANTHER" id="PTHR10204">
    <property type="entry name" value="NAD P H OXIDOREDUCTASE-RELATED"/>
    <property type="match status" value="1"/>
</dbReference>
<dbReference type="EMBL" id="JAAMRD010000033">
    <property type="protein sequence ID" value="MBA1307335.1"/>
    <property type="molecule type" value="Genomic_DNA"/>
</dbReference>
<evidence type="ECO:0000313" key="5">
    <source>
        <dbReference type="EMBL" id="MBA1307335.1"/>
    </source>
</evidence>
<keyword evidence="2" id="KW-0560">Oxidoreductase</keyword>
<dbReference type="Gene3D" id="3.40.50.360">
    <property type="match status" value="1"/>
</dbReference>
<feature type="region of interest" description="Disordered" evidence="3">
    <location>
        <begin position="59"/>
        <end position="78"/>
    </location>
</feature>
<evidence type="ECO:0000256" key="2">
    <source>
        <dbReference type="ARBA" id="ARBA00023002"/>
    </source>
</evidence>
<dbReference type="AlphaFoldDB" id="A0AA40RXK6"/>
<dbReference type="GO" id="GO:0005829">
    <property type="term" value="C:cytosol"/>
    <property type="evidence" value="ECO:0007669"/>
    <property type="project" value="TreeGrafter"/>
</dbReference>
<evidence type="ECO:0000259" key="4">
    <source>
        <dbReference type="Pfam" id="PF02525"/>
    </source>
</evidence>
<dbReference type="RefSeq" id="WP_019405827.1">
    <property type="nucleotide sequence ID" value="NZ_CP027664.1"/>
</dbReference>
<dbReference type="SUPFAM" id="SSF52218">
    <property type="entry name" value="Flavoproteins"/>
    <property type="match status" value="1"/>
</dbReference>
<evidence type="ECO:0000313" key="6">
    <source>
        <dbReference type="Proteomes" id="UP001138621"/>
    </source>
</evidence>
<accession>A0AA40RXK6</accession>